<dbReference type="Proteomes" id="UP000590740">
    <property type="component" value="Unassembled WGS sequence"/>
</dbReference>
<reference evidence="2 3" key="1">
    <citation type="submission" date="2020-08" db="EMBL/GenBank/DDBJ databases">
        <title>Genomic Encyclopedia of Type Strains, Phase IV (KMG-IV): sequencing the most valuable type-strain genomes for metagenomic binning, comparative biology and taxonomic classification.</title>
        <authorList>
            <person name="Goeker M."/>
        </authorList>
    </citation>
    <scope>NUCLEOTIDE SEQUENCE [LARGE SCALE GENOMIC DNA]</scope>
    <source>
        <strain evidence="2 3">DSM 12252</strain>
    </source>
</reference>
<dbReference type="AlphaFoldDB" id="A0A7W7YAW1"/>
<evidence type="ECO:0000313" key="2">
    <source>
        <dbReference type="EMBL" id="MBB5032710.1"/>
    </source>
</evidence>
<dbReference type="EMBL" id="JACHIG010000004">
    <property type="protein sequence ID" value="MBB5032710.1"/>
    <property type="molecule type" value="Genomic_DNA"/>
</dbReference>
<feature type="signal peptide" evidence="1">
    <location>
        <begin position="1"/>
        <end position="20"/>
    </location>
</feature>
<feature type="chain" id="PRO_5031099748" evidence="1">
    <location>
        <begin position="21"/>
        <end position="191"/>
    </location>
</feature>
<proteinExistence type="predicted"/>
<sequence length="191" mass="21119">MIRHLFMILRLVGISLLAGAAWVAQRPADLPKAAAPAKNGKTEDLLDNLRQTAIKRAAVIEISEAELNRHLAQTLSGKINGAAGGWIAFEGVRVDLEAGYARLILIWKIQGQTRTASVDLAVEREEDHFHVEVLRGAYGHLRLPRGMMRPLYPSLKVVTDALDPEIRALFQMTKITIAKDKLVLDPRFPSA</sequence>
<accession>A0A7W7YAW1</accession>
<comment type="caution">
    <text evidence="2">The sequence shown here is derived from an EMBL/GenBank/DDBJ whole genome shotgun (WGS) entry which is preliminary data.</text>
</comment>
<name>A0A7W7YAW1_9BACT</name>
<keyword evidence="3" id="KW-1185">Reference proteome</keyword>
<organism evidence="2 3">
    <name type="scientific">Prosthecobacter vanneervenii</name>
    <dbReference type="NCBI Taxonomy" id="48466"/>
    <lineage>
        <taxon>Bacteria</taxon>
        <taxon>Pseudomonadati</taxon>
        <taxon>Verrucomicrobiota</taxon>
        <taxon>Verrucomicrobiia</taxon>
        <taxon>Verrucomicrobiales</taxon>
        <taxon>Verrucomicrobiaceae</taxon>
        <taxon>Prosthecobacter</taxon>
    </lineage>
</organism>
<dbReference type="RefSeq" id="WP_184339622.1">
    <property type="nucleotide sequence ID" value="NZ_JACHIG010000004.1"/>
</dbReference>
<evidence type="ECO:0000256" key="1">
    <source>
        <dbReference type="SAM" id="SignalP"/>
    </source>
</evidence>
<gene>
    <name evidence="2" type="ORF">HNQ65_002292</name>
</gene>
<evidence type="ECO:0000313" key="3">
    <source>
        <dbReference type="Proteomes" id="UP000590740"/>
    </source>
</evidence>
<keyword evidence="1" id="KW-0732">Signal</keyword>
<protein>
    <submittedName>
        <fullName evidence="2">Uncharacterized protein</fullName>
    </submittedName>
</protein>